<evidence type="ECO:0000313" key="2">
    <source>
        <dbReference type="Proteomes" id="UP000037069"/>
    </source>
</evidence>
<comment type="caution">
    <text evidence="1">The sequence shown here is derived from an EMBL/GenBank/DDBJ whole genome shotgun (WGS) entry which is preliminary data.</text>
</comment>
<reference evidence="1 2" key="1">
    <citation type="journal article" date="2015" name="Nat. Commun.">
        <title>Lucilia cuprina genome unlocks parasitic fly biology to underpin future interventions.</title>
        <authorList>
            <person name="Anstead C.A."/>
            <person name="Korhonen P.K."/>
            <person name="Young N.D."/>
            <person name="Hall R.S."/>
            <person name="Jex A.R."/>
            <person name="Murali S.C."/>
            <person name="Hughes D.S."/>
            <person name="Lee S.F."/>
            <person name="Perry T."/>
            <person name="Stroehlein A.J."/>
            <person name="Ansell B.R."/>
            <person name="Breugelmans B."/>
            <person name="Hofmann A."/>
            <person name="Qu J."/>
            <person name="Dugan S."/>
            <person name="Lee S.L."/>
            <person name="Chao H."/>
            <person name="Dinh H."/>
            <person name="Han Y."/>
            <person name="Doddapaneni H.V."/>
            <person name="Worley K.C."/>
            <person name="Muzny D.M."/>
            <person name="Ioannidis P."/>
            <person name="Waterhouse R.M."/>
            <person name="Zdobnov E.M."/>
            <person name="James P.J."/>
            <person name="Bagnall N.H."/>
            <person name="Kotze A.C."/>
            <person name="Gibbs R.A."/>
            <person name="Richards S."/>
            <person name="Batterham P."/>
            <person name="Gasser R.B."/>
        </authorList>
    </citation>
    <scope>NUCLEOTIDE SEQUENCE [LARGE SCALE GENOMIC DNA]</scope>
    <source>
        <strain evidence="1 2">LS</strain>
        <tissue evidence="1">Full body</tissue>
    </source>
</reference>
<dbReference type="AlphaFoldDB" id="A0A0L0BZW4"/>
<sequence length="101" mass="11570">MLINVMANNVMLSKNIQRSKLLIHNLKALNITDYCFELSPHDFGGPPPLYVQQHQLEETNEKTTIQQNIGRQQLQQDQNKKQFNTTATNTSITITKNDDNS</sequence>
<accession>A0A0L0BZW4</accession>
<gene>
    <name evidence="1" type="ORF">FF38_13872</name>
</gene>
<dbReference type="EMBL" id="JRES01001098">
    <property type="protein sequence ID" value="KNC25526.1"/>
    <property type="molecule type" value="Genomic_DNA"/>
</dbReference>
<organism evidence="1 2">
    <name type="scientific">Lucilia cuprina</name>
    <name type="common">Green bottle fly</name>
    <name type="synonym">Australian sheep blowfly</name>
    <dbReference type="NCBI Taxonomy" id="7375"/>
    <lineage>
        <taxon>Eukaryota</taxon>
        <taxon>Metazoa</taxon>
        <taxon>Ecdysozoa</taxon>
        <taxon>Arthropoda</taxon>
        <taxon>Hexapoda</taxon>
        <taxon>Insecta</taxon>
        <taxon>Pterygota</taxon>
        <taxon>Neoptera</taxon>
        <taxon>Endopterygota</taxon>
        <taxon>Diptera</taxon>
        <taxon>Brachycera</taxon>
        <taxon>Muscomorpha</taxon>
        <taxon>Oestroidea</taxon>
        <taxon>Calliphoridae</taxon>
        <taxon>Luciliinae</taxon>
        <taxon>Lucilia</taxon>
    </lineage>
</organism>
<name>A0A0L0BZW4_LUCCU</name>
<evidence type="ECO:0000313" key="1">
    <source>
        <dbReference type="EMBL" id="KNC25526.1"/>
    </source>
</evidence>
<dbReference type="Proteomes" id="UP000037069">
    <property type="component" value="Unassembled WGS sequence"/>
</dbReference>
<proteinExistence type="predicted"/>
<keyword evidence="2" id="KW-1185">Reference proteome</keyword>
<protein>
    <submittedName>
        <fullName evidence="1">Uncharacterized protein</fullName>
    </submittedName>
</protein>